<feature type="binding site" evidence="5">
    <location>
        <position position="173"/>
    </location>
    <ligand>
        <name>GTP</name>
        <dbReference type="ChEBI" id="CHEBI:37565"/>
    </ligand>
</feature>
<evidence type="ECO:0000259" key="6">
    <source>
        <dbReference type="PROSITE" id="PS51721"/>
    </source>
</evidence>
<evidence type="ECO:0000256" key="2">
    <source>
        <dbReference type="ARBA" id="ARBA00022741"/>
    </source>
</evidence>
<dbReference type="GO" id="GO:0003924">
    <property type="term" value="F:GTPase activity"/>
    <property type="evidence" value="ECO:0007669"/>
    <property type="project" value="TreeGrafter"/>
</dbReference>
<reference evidence="8" key="1">
    <citation type="submission" date="2018-02" db="EMBL/GenBank/DDBJ databases">
        <authorList>
            <person name="Hausmann B."/>
        </authorList>
    </citation>
    <scope>NUCLEOTIDE SEQUENCE [LARGE SCALE GENOMIC DNA]</scope>
    <source>
        <strain evidence="8">Peat soil MAG SbF1</strain>
    </source>
</reference>
<dbReference type="PROSITE" id="PS51721">
    <property type="entry name" value="G_CP"/>
    <property type="match status" value="1"/>
</dbReference>
<dbReference type="GO" id="GO:0006412">
    <property type="term" value="P:translation"/>
    <property type="evidence" value="ECO:0007669"/>
    <property type="project" value="TreeGrafter"/>
</dbReference>
<dbReference type="Gene3D" id="1.10.1580.10">
    <property type="match status" value="1"/>
</dbReference>
<dbReference type="NCBIfam" id="TIGR03596">
    <property type="entry name" value="GTPase_YlqF"/>
    <property type="match status" value="1"/>
</dbReference>
<dbReference type="Gene3D" id="3.40.50.300">
    <property type="entry name" value="P-loop containing nucleotide triphosphate hydrolases"/>
    <property type="match status" value="1"/>
</dbReference>
<keyword evidence="3 4" id="KW-0342">GTP-binding</keyword>
<dbReference type="PIRSF" id="PIRSF006230">
    <property type="entry name" value="MG442"/>
    <property type="match status" value="1"/>
</dbReference>
<keyword evidence="4" id="KW-0963">Cytoplasm</keyword>
<feature type="binding site" evidence="5">
    <location>
        <begin position="129"/>
        <end position="134"/>
    </location>
    <ligand>
        <name>GTP</name>
        <dbReference type="ChEBI" id="CHEBI:37565"/>
    </ligand>
</feature>
<gene>
    <name evidence="7" type="primary">rbgA</name>
    <name evidence="7" type="ORF">SBF1_800045</name>
</gene>
<dbReference type="OrthoDB" id="9779790at2"/>
<dbReference type="PANTHER" id="PTHR45782">
    <property type="entry name" value="MITOCHONDRIAL RIBOSOME-ASSOCIATED GTPASE 1"/>
    <property type="match status" value="1"/>
</dbReference>
<comment type="subcellular location">
    <subcellularLocation>
        <location evidence="4">Cytoplasm</location>
    </subcellularLocation>
</comment>
<feature type="binding site" evidence="5">
    <location>
        <begin position="58"/>
        <end position="61"/>
    </location>
    <ligand>
        <name>GTP</name>
        <dbReference type="ChEBI" id="CHEBI:37565"/>
    </ligand>
</feature>
<sequence>MIIQWFPGHMAKARRLLIEQLQWVDVVLELADARIPVSSRNPMLHKLLGNKPRLLLLNKVDLADSNWTSKWLTHLRTSSPAFALSATTGVGVKQIVPELERMVLAKQARQAEKGIRPQMIKVMIVGIPNIGKSSLINQLTGGAQAKVGNKPGVTRGNQWVRIHERVELLDTPGMLWPKFEEPDVGRKLAALGAIKDDVFDIEELSIWIIDWLKEHSPDALLRYQILDTEVTLESLGRKRGCLIHGGRVDTLKAAQIFLRELRMGQLGPITMDYV</sequence>
<dbReference type="InterPro" id="IPR030378">
    <property type="entry name" value="G_CP_dom"/>
</dbReference>
<protein>
    <recommendedName>
        <fullName evidence="1 4">Ribosome biogenesis GTPase A</fullName>
    </recommendedName>
</protein>
<dbReference type="Proteomes" id="UP000238916">
    <property type="component" value="Unassembled WGS sequence"/>
</dbReference>
<accession>A0A2U3LSP5</accession>
<dbReference type="InterPro" id="IPR027417">
    <property type="entry name" value="P-loop_NTPase"/>
</dbReference>
<dbReference type="CDD" id="cd01856">
    <property type="entry name" value="YlqF"/>
    <property type="match status" value="1"/>
</dbReference>
<evidence type="ECO:0000256" key="3">
    <source>
        <dbReference type="ARBA" id="ARBA00023134"/>
    </source>
</evidence>
<dbReference type="SUPFAM" id="SSF52540">
    <property type="entry name" value="P-loop containing nucleoside triphosphate hydrolases"/>
    <property type="match status" value="1"/>
</dbReference>
<evidence type="ECO:0000256" key="1">
    <source>
        <dbReference type="ARBA" id="ARBA00014898"/>
    </source>
</evidence>
<organism evidence="7 8">
    <name type="scientific">Candidatus Desulfosporosinus infrequens</name>
    <dbReference type="NCBI Taxonomy" id="2043169"/>
    <lineage>
        <taxon>Bacteria</taxon>
        <taxon>Bacillati</taxon>
        <taxon>Bacillota</taxon>
        <taxon>Clostridia</taxon>
        <taxon>Eubacteriales</taxon>
        <taxon>Desulfitobacteriaceae</taxon>
        <taxon>Desulfosporosinus</taxon>
    </lineage>
</organism>
<name>A0A2U3LSP5_9FIRM</name>
<evidence type="ECO:0000313" key="7">
    <source>
        <dbReference type="EMBL" id="SPF54947.1"/>
    </source>
</evidence>
<evidence type="ECO:0000256" key="4">
    <source>
        <dbReference type="PIRNR" id="PIRNR006230"/>
    </source>
</evidence>
<dbReference type="GO" id="GO:0005737">
    <property type="term" value="C:cytoplasm"/>
    <property type="evidence" value="ECO:0007669"/>
    <property type="project" value="UniProtKB-SubCell"/>
</dbReference>
<keyword evidence="2 4" id="KW-0547">Nucleotide-binding</keyword>
<dbReference type="GO" id="GO:0005525">
    <property type="term" value="F:GTP binding"/>
    <property type="evidence" value="ECO:0007669"/>
    <property type="project" value="UniProtKB-KW"/>
</dbReference>
<dbReference type="EMBL" id="OMOF01000779">
    <property type="protein sequence ID" value="SPF54947.1"/>
    <property type="molecule type" value="Genomic_DNA"/>
</dbReference>
<feature type="domain" description="CP-type G" evidence="6">
    <location>
        <begin position="14"/>
        <end position="177"/>
    </location>
</feature>
<comment type="similarity">
    <text evidence="4">Belongs to the TRAFAC class YlqF/YawG GTPase family. MTG1 subfamily.</text>
</comment>
<dbReference type="AlphaFoldDB" id="A0A2U3LSP5"/>
<dbReference type="Pfam" id="PF01926">
    <property type="entry name" value="MMR_HSR1"/>
    <property type="match status" value="1"/>
</dbReference>
<dbReference type="InterPro" id="IPR006073">
    <property type="entry name" value="GTP-bd"/>
</dbReference>
<dbReference type="InterPro" id="IPR019991">
    <property type="entry name" value="GTP-bd_ribosome_bgen"/>
</dbReference>
<comment type="function">
    <text evidence="4">Required for a late step of 50S ribosomal subunit assembly. Has GTPase activity.</text>
</comment>
<dbReference type="PANTHER" id="PTHR45782:SF4">
    <property type="entry name" value="MITOCHONDRIAL RIBOSOME-ASSOCIATED GTPASE 1"/>
    <property type="match status" value="1"/>
</dbReference>
<proteinExistence type="inferred from homology"/>
<dbReference type="InterPro" id="IPR023179">
    <property type="entry name" value="GTP-bd_ortho_bundle_sf"/>
</dbReference>
<dbReference type="FunFam" id="3.40.50.300:FF:000590">
    <property type="entry name" value="Ribosome biogenesis GTPase A"/>
    <property type="match status" value="1"/>
</dbReference>
<dbReference type="InterPro" id="IPR016478">
    <property type="entry name" value="GTPase_MTG1"/>
</dbReference>
<evidence type="ECO:0000313" key="8">
    <source>
        <dbReference type="Proteomes" id="UP000238916"/>
    </source>
</evidence>
<evidence type="ECO:0000256" key="5">
    <source>
        <dbReference type="PIRSR" id="PIRSR006230-1"/>
    </source>
</evidence>